<dbReference type="GO" id="GO:0016832">
    <property type="term" value="F:aldehyde-lyase activity"/>
    <property type="evidence" value="ECO:0007669"/>
    <property type="project" value="TreeGrafter"/>
</dbReference>
<dbReference type="SUPFAM" id="SSF51621">
    <property type="entry name" value="Phosphoenolpyruvate/pyruvate domain"/>
    <property type="match status" value="1"/>
</dbReference>
<dbReference type="EMBL" id="PIUM01000028">
    <property type="protein sequence ID" value="PKU22707.1"/>
    <property type="molecule type" value="Genomic_DNA"/>
</dbReference>
<proteinExistence type="inferred from homology"/>
<name>A0A2N3PQN0_9PROT</name>
<dbReference type="RefSeq" id="WP_101252500.1">
    <property type="nucleotide sequence ID" value="NZ_PIUM01000028.1"/>
</dbReference>
<dbReference type="InterPro" id="IPR005000">
    <property type="entry name" value="Aldolase/citrate-lyase_domain"/>
</dbReference>
<evidence type="ECO:0000259" key="4">
    <source>
        <dbReference type="Pfam" id="PF03328"/>
    </source>
</evidence>
<dbReference type="InterPro" id="IPR015813">
    <property type="entry name" value="Pyrv/PenolPyrv_kinase-like_dom"/>
</dbReference>
<dbReference type="AlphaFoldDB" id="A0A2N3PQN0"/>
<accession>A0A2N3PQN0</accession>
<dbReference type="OrthoDB" id="9802624at2"/>
<comment type="caution">
    <text evidence="5">The sequence shown here is derived from an EMBL/GenBank/DDBJ whole genome shotgun (WGS) entry which is preliminary data.</text>
</comment>
<sequence>MSETSYRNKLKKYLREQMTFFGAALTFGSTRVTEVMARAGFDFLMVDAQHGNFDKASATDSIRAVAATTCVPFARVAENSAGAINDLLDAGALGIVVPMVNSRADAEAAVRAAFYPPLGARSKGGMAPVFHGEDYPQWANDEILLTVMIETAEALAAVDEILTVPGVDLCLVGTSDLSFEMRCPRSGVEIGQAVASVIAAGRRHGVPVGVALGSPSEVQAYEEHPPAFFLISHDYALLKGASRTLVADMGRALGRPGG</sequence>
<dbReference type="GO" id="GO:0046872">
    <property type="term" value="F:metal ion binding"/>
    <property type="evidence" value="ECO:0007669"/>
    <property type="project" value="UniProtKB-KW"/>
</dbReference>
<dbReference type="PANTHER" id="PTHR30502">
    <property type="entry name" value="2-KETO-3-DEOXY-L-RHAMNONATE ALDOLASE"/>
    <property type="match status" value="1"/>
</dbReference>
<evidence type="ECO:0000256" key="1">
    <source>
        <dbReference type="ARBA" id="ARBA00005568"/>
    </source>
</evidence>
<dbReference type="Pfam" id="PF03328">
    <property type="entry name" value="HpcH_HpaI"/>
    <property type="match status" value="1"/>
</dbReference>
<evidence type="ECO:0000313" key="6">
    <source>
        <dbReference type="Proteomes" id="UP000233293"/>
    </source>
</evidence>
<comment type="similarity">
    <text evidence="1">Belongs to the HpcH/HpaI aldolase family.</text>
</comment>
<protein>
    <recommendedName>
        <fullName evidence="4">HpcH/HpaI aldolase/citrate lyase domain-containing protein</fullName>
    </recommendedName>
</protein>
<gene>
    <name evidence="5" type="ORF">CWS72_20485</name>
</gene>
<feature type="domain" description="HpcH/HpaI aldolase/citrate lyase" evidence="4">
    <location>
        <begin position="31"/>
        <end position="206"/>
    </location>
</feature>
<dbReference type="InterPro" id="IPR040442">
    <property type="entry name" value="Pyrv_kinase-like_dom_sf"/>
</dbReference>
<evidence type="ECO:0000256" key="3">
    <source>
        <dbReference type="ARBA" id="ARBA00023239"/>
    </source>
</evidence>
<evidence type="ECO:0000256" key="2">
    <source>
        <dbReference type="ARBA" id="ARBA00022723"/>
    </source>
</evidence>
<dbReference type="GO" id="GO:0005737">
    <property type="term" value="C:cytoplasm"/>
    <property type="evidence" value="ECO:0007669"/>
    <property type="project" value="TreeGrafter"/>
</dbReference>
<dbReference type="Proteomes" id="UP000233293">
    <property type="component" value="Unassembled WGS sequence"/>
</dbReference>
<keyword evidence="6" id="KW-1185">Reference proteome</keyword>
<evidence type="ECO:0000313" key="5">
    <source>
        <dbReference type="EMBL" id="PKU22707.1"/>
    </source>
</evidence>
<reference evidence="6" key="1">
    <citation type="submission" date="2017-12" db="EMBL/GenBank/DDBJ databases">
        <title>Draft genome sequence of Telmatospirillum siberiense 26-4b1T, an acidotolerant peatland alphaproteobacterium potentially involved in sulfur cycling.</title>
        <authorList>
            <person name="Hausmann B."/>
            <person name="Pjevac P."/>
            <person name="Schreck K."/>
            <person name="Herbold C.W."/>
            <person name="Daims H."/>
            <person name="Wagner M."/>
            <person name="Pester M."/>
            <person name="Loy A."/>
        </authorList>
    </citation>
    <scope>NUCLEOTIDE SEQUENCE [LARGE SCALE GENOMIC DNA]</scope>
    <source>
        <strain evidence="6">26-4b1</strain>
    </source>
</reference>
<dbReference type="Gene3D" id="3.20.20.60">
    <property type="entry name" value="Phosphoenolpyruvate-binding domains"/>
    <property type="match status" value="1"/>
</dbReference>
<keyword evidence="2" id="KW-0479">Metal-binding</keyword>
<dbReference type="PANTHER" id="PTHR30502:SF0">
    <property type="entry name" value="PHOSPHOENOLPYRUVATE CARBOXYLASE FAMILY PROTEIN"/>
    <property type="match status" value="1"/>
</dbReference>
<dbReference type="InterPro" id="IPR050251">
    <property type="entry name" value="HpcH-HpaI_aldolase"/>
</dbReference>
<organism evidence="5 6">
    <name type="scientific">Telmatospirillum siberiense</name>
    <dbReference type="NCBI Taxonomy" id="382514"/>
    <lineage>
        <taxon>Bacteria</taxon>
        <taxon>Pseudomonadati</taxon>
        <taxon>Pseudomonadota</taxon>
        <taxon>Alphaproteobacteria</taxon>
        <taxon>Rhodospirillales</taxon>
        <taxon>Rhodospirillaceae</taxon>
        <taxon>Telmatospirillum</taxon>
    </lineage>
</organism>
<keyword evidence="3" id="KW-0456">Lyase</keyword>